<dbReference type="GO" id="GO:0007169">
    <property type="term" value="P:cell surface receptor protein tyrosine kinase signaling pathway"/>
    <property type="evidence" value="ECO:0007669"/>
    <property type="project" value="TreeGrafter"/>
</dbReference>
<evidence type="ECO:0000313" key="2">
    <source>
        <dbReference type="EMBL" id="KAJ1355481.1"/>
    </source>
</evidence>
<feature type="domain" description="Protein kinase" evidence="1">
    <location>
        <begin position="1"/>
        <end position="97"/>
    </location>
</feature>
<feature type="non-terminal residue" evidence="3">
    <location>
        <position position="97"/>
    </location>
</feature>
<dbReference type="PANTHER" id="PTHR24416">
    <property type="entry name" value="TYROSINE-PROTEIN KINASE RECEPTOR"/>
    <property type="match status" value="1"/>
</dbReference>
<dbReference type="PANTHER" id="PTHR24416:SF564">
    <property type="entry name" value="MACROPHAGE-STIMULATING PROTEIN RECEPTOR"/>
    <property type="match status" value="1"/>
</dbReference>
<dbReference type="Proteomes" id="UP001196413">
    <property type="component" value="Unassembled WGS sequence"/>
</dbReference>
<keyword evidence="4" id="KW-1185">Reference proteome</keyword>
<dbReference type="GO" id="GO:0005886">
    <property type="term" value="C:plasma membrane"/>
    <property type="evidence" value="ECO:0007669"/>
    <property type="project" value="TreeGrafter"/>
</dbReference>
<dbReference type="SUPFAM" id="SSF56112">
    <property type="entry name" value="Protein kinase-like (PK-like)"/>
    <property type="match status" value="1"/>
</dbReference>
<dbReference type="EMBL" id="JAHQIW010005436">
    <property type="protein sequence ID" value="KAJ1365998.1"/>
    <property type="molecule type" value="Genomic_DNA"/>
</dbReference>
<evidence type="ECO:0000313" key="4">
    <source>
        <dbReference type="Proteomes" id="UP001196413"/>
    </source>
</evidence>
<organism evidence="3 4">
    <name type="scientific">Parelaphostrongylus tenuis</name>
    <name type="common">Meningeal worm</name>
    <dbReference type="NCBI Taxonomy" id="148309"/>
    <lineage>
        <taxon>Eukaryota</taxon>
        <taxon>Metazoa</taxon>
        <taxon>Ecdysozoa</taxon>
        <taxon>Nematoda</taxon>
        <taxon>Chromadorea</taxon>
        <taxon>Rhabditida</taxon>
        <taxon>Rhabditina</taxon>
        <taxon>Rhabditomorpha</taxon>
        <taxon>Strongyloidea</taxon>
        <taxon>Metastrongylidae</taxon>
        <taxon>Parelaphostrongylus</taxon>
    </lineage>
</organism>
<dbReference type="GO" id="GO:0004714">
    <property type="term" value="F:transmembrane receptor protein tyrosine kinase activity"/>
    <property type="evidence" value="ECO:0007669"/>
    <property type="project" value="TreeGrafter"/>
</dbReference>
<proteinExistence type="predicted"/>
<dbReference type="AlphaFoldDB" id="A0AAD5QY34"/>
<gene>
    <name evidence="2" type="ORF">KIN20_012917</name>
    <name evidence="3" type="ORF">KIN20_026507</name>
</gene>
<comment type="caution">
    <text evidence="3">The sequence shown here is derived from an EMBL/GenBank/DDBJ whole genome shotgun (WGS) entry which is preliminary data.</text>
</comment>
<sequence>GSLQSFLKANAGKIDVRDKIRMCLEAAQGVAYLHSQRCMHRDLAARNCLITNDRVVKVSDFGLFTYWNYLCDTHQDKTSNQMACTGNNFNVHIFVEN</sequence>
<dbReference type="Pfam" id="PF07714">
    <property type="entry name" value="PK_Tyr_Ser-Thr"/>
    <property type="match status" value="1"/>
</dbReference>
<name>A0AAD5QY34_PARTN</name>
<dbReference type="InterPro" id="IPR011009">
    <property type="entry name" value="Kinase-like_dom_sf"/>
</dbReference>
<evidence type="ECO:0000313" key="3">
    <source>
        <dbReference type="EMBL" id="KAJ1365998.1"/>
    </source>
</evidence>
<dbReference type="GO" id="GO:0007399">
    <property type="term" value="P:nervous system development"/>
    <property type="evidence" value="ECO:0007669"/>
    <property type="project" value="TreeGrafter"/>
</dbReference>
<dbReference type="InterPro" id="IPR008266">
    <property type="entry name" value="Tyr_kinase_AS"/>
</dbReference>
<dbReference type="GO" id="GO:0005524">
    <property type="term" value="F:ATP binding"/>
    <property type="evidence" value="ECO:0007669"/>
    <property type="project" value="InterPro"/>
</dbReference>
<evidence type="ECO:0000259" key="1">
    <source>
        <dbReference type="PROSITE" id="PS50011"/>
    </source>
</evidence>
<dbReference type="InterPro" id="IPR001245">
    <property type="entry name" value="Ser-Thr/Tyr_kinase_cat_dom"/>
</dbReference>
<dbReference type="GO" id="GO:0043235">
    <property type="term" value="C:receptor complex"/>
    <property type="evidence" value="ECO:0007669"/>
    <property type="project" value="TreeGrafter"/>
</dbReference>
<dbReference type="PROSITE" id="PS00109">
    <property type="entry name" value="PROTEIN_KINASE_TYR"/>
    <property type="match status" value="1"/>
</dbReference>
<reference evidence="3" key="1">
    <citation type="submission" date="2021-06" db="EMBL/GenBank/DDBJ databases">
        <title>Parelaphostrongylus tenuis whole genome reference sequence.</title>
        <authorList>
            <person name="Garwood T.J."/>
            <person name="Larsen P.A."/>
            <person name="Fountain-Jones N.M."/>
            <person name="Garbe J.R."/>
            <person name="Macchietto M.G."/>
            <person name="Kania S.A."/>
            <person name="Gerhold R.W."/>
            <person name="Richards J.E."/>
            <person name="Wolf T.M."/>
        </authorList>
    </citation>
    <scope>NUCLEOTIDE SEQUENCE</scope>
    <source>
        <strain evidence="3">MNPRO001-30</strain>
        <tissue evidence="3">Meninges</tissue>
    </source>
</reference>
<accession>A0AAD5QY34</accession>
<dbReference type="PROSITE" id="PS50011">
    <property type="entry name" value="PROTEIN_KINASE_DOM"/>
    <property type="match status" value="1"/>
</dbReference>
<dbReference type="InterPro" id="IPR050122">
    <property type="entry name" value="RTK"/>
</dbReference>
<dbReference type="EMBL" id="JAHQIW010002484">
    <property type="protein sequence ID" value="KAJ1355481.1"/>
    <property type="molecule type" value="Genomic_DNA"/>
</dbReference>
<dbReference type="Gene3D" id="1.10.510.10">
    <property type="entry name" value="Transferase(Phosphotransferase) domain 1"/>
    <property type="match status" value="1"/>
</dbReference>
<protein>
    <recommendedName>
        <fullName evidence="1">Protein kinase domain-containing protein</fullName>
    </recommendedName>
</protein>
<dbReference type="GO" id="GO:0016477">
    <property type="term" value="P:cell migration"/>
    <property type="evidence" value="ECO:0007669"/>
    <property type="project" value="TreeGrafter"/>
</dbReference>
<dbReference type="InterPro" id="IPR000719">
    <property type="entry name" value="Prot_kinase_dom"/>
</dbReference>